<dbReference type="CDD" id="cd14256">
    <property type="entry name" value="Dockerin_I"/>
    <property type="match status" value="1"/>
</dbReference>
<dbReference type="Gene3D" id="3.80.10.10">
    <property type="entry name" value="Ribonuclease Inhibitor"/>
    <property type="match status" value="1"/>
</dbReference>
<gene>
    <name evidence="3" type="ordered locus">Rumal_2775</name>
</gene>
<dbReference type="InterPro" id="IPR018247">
    <property type="entry name" value="EF_Hand_1_Ca_BS"/>
</dbReference>
<evidence type="ECO:0000259" key="2">
    <source>
        <dbReference type="PROSITE" id="PS51766"/>
    </source>
</evidence>
<feature type="signal peptide" evidence="1">
    <location>
        <begin position="1"/>
        <end position="22"/>
    </location>
</feature>
<evidence type="ECO:0000313" key="4">
    <source>
        <dbReference type="Proteomes" id="UP000006919"/>
    </source>
</evidence>
<feature type="domain" description="Dockerin" evidence="2">
    <location>
        <begin position="262"/>
        <end position="327"/>
    </location>
</feature>
<dbReference type="EMBL" id="CP002403">
    <property type="protein sequence ID" value="ADU23244.1"/>
    <property type="molecule type" value="Genomic_DNA"/>
</dbReference>
<keyword evidence="1" id="KW-0732">Signal</keyword>
<dbReference type="Gene3D" id="1.10.1330.10">
    <property type="entry name" value="Dockerin domain"/>
    <property type="match status" value="1"/>
</dbReference>
<dbReference type="PANTHER" id="PTHR45661:SF3">
    <property type="entry name" value="IG-LIKE DOMAIN-CONTAINING PROTEIN"/>
    <property type="match status" value="1"/>
</dbReference>
<dbReference type="SUPFAM" id="SSF63446">
    <property type="entry name" value="Type I dockerin domain"/>
    <property type="match status" value="1"/>
</dbReference>
<dbReference type="Proteomes" id="UP000006919">
    <property type="component" value="Chromosome"/>
</dbReference>
<dbReference type="Pfam" id="PF00404">
    <property type="entry name" value="Dockerin_1"/>
    <property type="match status" value="1"/>
</dbReference>
<protein>
    <recommendedName>
        <fullName evidence="2">Dockerin domain-containing protein</fullName>
    </recommendedName>
</protein>
<dbReference type="InterPro" id="IPR032675">
    <property type="entry name" value="LRR_dom_sf"/>
</dbReference>
<dbReference type="eggNOG" id="COG3291">
    <property type="taxonomic scope" value="Bacteria"/>
</dbReference>
<feature type="chain" id="PRO_5038717753" description="Dockerin domain-containing protein" evidence="1">
    <location>
        <begin position="23"/>
        <end position="327"/>
    </location>
</feature>
<dbReference type="Pfam" id="PF13306">
    <property type="entry name" value="LRR_5"/>
    <property type="match status" value="1"/>
</dbReference>
<name>E6UHV7_RUMA7</name>
<dbReference type="SUPFAM" id="SSF52058">
    <property type="entry name" value="L domain-like"/>
    <property type="match status" value="1"/>
</dbReference>
<dbReference type="KEGG" id="ral:Rumal_2775"/>
<sequence length="327" mass="34679">MRKLIYGITAAIMLFGTAYTPADVNFFDAVISADAAEAAEYTEDGFGCVNTGDGVRIVSYTGTDTDLVLPSVIRGRDVTSIAPYCFEFNNTLRHVTISDSIKDIGDHAFFGCRGLISADIPTGVTSIGNSCFWGCTKLEKVHIPDSVTVLGPLVFSGCTALTDVALPSGLEVLPDYTFNSCRSLSDVTIPESVTEIRYKCFTDCTSLKTLRIPKDAKIADHAVGFYTEGSSCKLTEGFTMYVYHGSPAEEYAVRSGVPHLCADAVAGDVNADGTVNVNDIVLIAAHIKGIAPMDTGSAARADVNGDDHVTVTDLSMTAAHVKGKKSL</sequence>
<dbReference type="PROSITE" id="PS51766">
    <property type="entry name" value="DOCKERIN"/>
    <property type="match status" value="1"/>
</dbReference>
<accession>E6UHV7</accession>
<proteinExistence type="predicted"/>
<dbReference type="InterPro" id="IPR002105">
    <property type="entry name" value="Dockerin_1_rpt"/>
</dbReference>
<reference evidence="3 4" key="1">
    <citation type="journal article" date="2011" name="J. Bacteriol.">
        <title>Complete genome of the cellulolytic ruminal bacterium Ruminococcus albus 7.</title>
        <authorList>
            <person name="Suen G."/>
            <person name="Stevenson D.M."/>
            <person name="Bruce D.C."/>
            <person name="Chertkov O."/>
            <person name="Copeland A."/>
            <person name="Cheng J.F."/>
            <person name="Detter C."/>
            <person name="Detter J.C."/>
            <person name="Goodwin L.A."/>
            <person name="Han C.S."/>
            <person name="Hauser L.J."/>
            <person name="Ivanova N.N."/>
            <person name="Kyrpides N.C."/>
            <person name="Land M.L."/>
            <person name="Lapidus A."/>
            <person name="Lucas S."/>
            <person name="Ovchinnikova G."/>
            <person name="Pitluck S."/>
            <person name="Tapia R."/>
            <person name="Woyke T."/>
            <person name="Boyum J."/>
            <person name="Mead D."/>
            <person name="Weimer P.J."/>
        </authorList>
    </citation>
    <scope>NUCLEOTIDE SEQUENCE [LARGE SCALE GENOMIC DNA]</scope>
    <source>
        <strain evidence="4">ATCC 27210 / DSM 20455 / JCM 14654 / NCDO 2250 / 7</strain>
    </source>
</reference>
<dbReference type="GO" id="GO:0004553">
    <property type="term" value="F:hydrolase activity, hydrolyzing O-glycosyl compounds"/>
    <property type="evidence" value="ECO:0007669"/>
    <property type="project" value="InterPro"/>
</dbReference>
<evidence type="ECO:0000256" key="1">
    <source>
        <dbReference type="SAM" id="SignalP"/>
    </source>
</evidence>
<dbReference type="STRING" id="697329.Rumal_2775"/>
<dbReference type="HOGENOM" id="CLU_050047_0_0_9"/>
<dbReference type="GO" id="GO:0000272">
    <property type="term" value="P:polysaccharide catabolic process"/>
    <property type="evidence" value="ECO:0007669"/>
    <property type="project" value="InterPro"/>
</dbReference>
<dbReference type="PROSITE" id="PS00018">
    <property type="entry name" value="EF_HAND_1"/>
    <property type="match status" value="2"/>
</dbReference>
<dbReference type="AlphaFoldDB" id="E6UHV7"/>
<dbReference type="InterPro" id="IPR026906">
    <property type="entry name" value="LRR_5"/>
</dbReference>
<dbReference type="InterPro" id="IPR053139">
    <property type="entry name" value="Surface_bspA-like"/>
</dbReference>
<dbReference type="InterPro" id="IPR036439">
    <property type="entry name" value="Dockerin_dom_sf"/>
</dbReference>
<organism evidence="3 4">
    <name type="scientific">Ruminococcus albus (strain ATCC 27210 / DSM 20455 / JCM 14654 / NCDO 2250 / 7)</name>
    <dbReference type="NCBI Taxonomy" id="697329"/>
    <lineage>
        <taxon>Bacteria</taxon>
        <taxon>Bacillati</taxon>
        <taxon>Bacillota</taxon>
        <taxon>Clostridia</taxon>
        <taxon>Eubacteriales</taxon>
        <taxon>Oscillospiraceae</taxon>
        <taxon>Ruminococcus</taxon>
    </lineage>
</organism>
<dbReference type="OrthoDB" id="1853760at2"/>
<dbReference type="eggNOG" id="COG5492">
    <property type="taxonomic scope" value="Bacteria"/>
</dbReference>
<dbReference type="RefSeq" id="WP_013499359.1">
    <property type="nucleotide sequence ID" value="NC_014833.1"/>
</dbReference>
<dbReference type="InterPro" id="IPR016134">
    <property type="entry name" value="Dockerin_dom"/>
</dbReference>
<evidence type="ECO:0000313" key="3">
    <source>
        <dbReference type="EMBL" id="ADU23244.1"/>
    </source>
</evidence>
<dbReference type="PANTHER" id="PTHR45661">
    <property type="entry name" value="SURFACE ANTIGEN"/>
    <property type="match status" value="1"/>
</dbReference>